<sequence>AVAAAAKGRLATSKSSVDSGSSSLGAIESGSGSPSDDDKAHHLRNRESFQAMSEKRKEMVMKSVEQKSPIVQSSFFDWITTSFITNWFQTHSERSVPVQNAVVDPPTGGKQWMYYRNALVRGQTLVEQRRAVCEKFTWTFYGTRTISVPAVMQFHPYDQQIAVAGDSN</sequence>
<proteinExistence type="predicted"/>
<feature type="non-terminal residue" evidence="2">
    <location>
        <position position="168"/>
    </location>
</feature>
<reference evidence="2" key="1">
    <citation type="submission" date="2015-11" db="EMBL/GenBank/DDBJ databases">
        <title>De novo transcriptome assembly of four potential Pierce s Disease insect vectors from Arizona vineyards.</title>
        <authorList>
            <person name="Tassone E.E."/>
        </authorList>
    </citation>
    <scope>NUCLEOTIDE SEQUENCE</scope>
</reference>
<accession>A0A1B6H3X7</accession>
<dbReference type="AlphaFoldDB" id="A0A1B6H3X7"/>
<organism evidence="2">
    <name type="scientific">Cuerna arida</name>
    <dbReference type="NCBI Taxonomy" id="1464854"/>
    <lineage>
        <taxon>Eukaryota</taxon>
        <taxon>Metazoa</taxon>
        <taxon>Ecdysozoa</taxon>
        <taxon>Arthropoda</taxon>
        <taxon>Hexapoda</taxon>
        <taxon>Insecta</taxon>
        <taxon>Pterygota</taxon>
        <taxon>Neoptera</taxon>
        <taxon>Paraneoptera</taxon>
        <taxon>Hemiptera</taxon>
        <taxon>Auchenorrhyncha</taxon>
        <taxon>Membracoidea</taxon>
        <taxon>Cicadellidae</taxon>
        <taxon>Cicadellinae</taxon>
        <taxon>Proconiini</taxon>
        <taxon>Cuerna</taxon>
    </lineage>
</organism>
<evidence type="ECO:0000313" key="2">
    <source>
        <dbReference type="EMBL" id="JAS69389.1"/>
    </source>
</evidence>
<feature type="non-terminal residue" evidence="2">
    <location>
        <position position="1"/>
    </location>
</feature>
<gene>
    <name evidence="2" type="ORF">g.2132</name>
</gene>
<dbReference type="EMBL" id="GECZ01000380">
    <property type="protein sequence ID" value="JAS69389.1"/>
    <property type="molecule type" value="Transcribed_RNA"/>
</dbReference>
<name>A0A1B6H3X7_9HEMI</name>
<feature type="compositionally biased region" description="Low complexity" evidence="1">
    <location>
        <begin position="13"/>
        <end position="23"/>
    </location>
</feature>
<feature type="region of interest" description="Disordered" evidence="1">
    <location>
        <begin position="1"/>
        <end position="41"/>
    </location>
</feature>
<evidence type="ECO:0000256" key="1">
    <source>
        <dbReference type="SAM" id="MobiDB-lite"/>
    </source>
</evidence>
<protein>
    <submittedName>
        <fullName evidence="2">Uncharacterized protein</fullName>
    </submittedName>
</protein>